<evidence type="ECO:0000313" key="2">
    <source>
        <dbReference type="Proteomes" id="UP001216253"/>
    </source>
</evidence>
<reference evidence="1 2" key="1">
    <citation type="submission" date="2023-03" db="EMBL/GenBank/DDBJ databases">
        <title>NovoSphingobium album sp. nov. isolated from polycyclic aromatic hydrocarbons- and heavy-metal polluted soil.</title>
        <authorList>
            <person name="Liu Z."/>
            <person name="Wang K."/>
        </authorList>
    </citation>
    <scope>NUCLEOTIDE SEQUENCE [LARGE SCALE GENOMIC DNA]</scope>
    <source>
        <strain evidence="1 2">H3SJ31-1</strain>
    </source>
</reference>
<dbReference type="Proteomes" id="UP001216253">
    <property type="component" value="Unassembled WGS sequence"/>
</dbReference>
<keyword evidence="2" id="KW-1185">Reference proteome</keyword>
<organism evidence="1 2">
    <name type="scientific">Novosphingobium album</name>
    <name type="common">ex Liu et al. 2023</name>
    <dbReference type="NCBI Taxonomy" id="3031130"/>
    <lineage>
        <taxon>Bacteria</taxon>
        <taxon>Pseudomonadati</taxon>
        <taxon>Pseudomonadota</taxon>
        <taxon>Alphaproteobacteria</taxon>
        <taxon>Sphingomonadales</taxon>
        <taxon>Sphingomonadaceae</taxon>
        <taxon>Novosphingobium</taxon>
    </lineage>
</organism>
<dbReference type="EMBL" id="JARESE010000041">
    <property type="protein sequence ID" value="MDE8652514.1"/>
    <property type="molecule type" value="Genomic_DNA"/>
</dbReference>
<dbReference type="InterPro" id="IPR010767">
    <property type="entry name" value="Phage_CGC-2007_Cje0229"/>
</dbReference>
<name>A0ABT5WRN5_9SPHN</name>
<accession>A0ABT5WRN5</accession>
<dbReference type="Pfam" id="PF07087">
    <property type="entry name" value="DUF1353"/>
    <property type="match status" value="1"/>
</dbReference>
<evidence type="ECO:0000313" key="1">
    <source>
        <dbReference type="EMBL" id="MDE8652514.1"/>
    </source>
</evidence>
<gene>
    <name evidence="1" type="ORF">PYV00_12465</name>
</gene>
<protein>
    <submittedName>
        <fullName evidence="1">DUF1353 domain-containing protein</fullName>
    </submittedName>
</protein>
<comment type="caution">
    <text evidence="1">The sequence shown here is derived from an EMBL/GenBank/DDBJ whole genome shotgun (WGS) entry which is preliminary data.</text>
</comment>
<dbReference type="RefSeq" id="WP_275228595.1">
    <property type="nucleotide sequence ID" value="NZ_JARESE010000041.1"/>
</dbReference>
<sequence length="201" mass="22132">MTAQSLIEEAVASVDAMTPAASVEAESTAGHGTFFGIPVKIEFDLDGRSGRLLEPIRYVTQAGVEWPVPQDAWLDGASIPRAFWSIIGGPYEGRYREPSVVHDHYCIVKSRGWKDTHRMFHEAMLCREVPALKARLMFYAVYRFGPRWRLGVEAEAAIPPAPEILTDDKAASIVRDARIIAESAMSMEAIEQLADASRAAG</sequence>
<proteinExistence type="predicted"/>